<dbReference type="CTD" id="40158"/>
<keyword evidence="3 6" id="KW-1133">Transmembrane helix</keyword>
<evidence type="ECO:0000256" key="4">
    <source>
        <dbReference type="ARBA" id="ARBA00023136"/>
    </source>
</evidence>
<evidence type="ECO:0000256" key="1">
    <source>
        <dbReference type="ARBA" id="ARBA00004370"/>
    </source>
</evidence>
<dbReference type="Proteomes" id="UP000494040">
    <property type="component" value="Unassembled WGS sequence"/>
</dbReference>
<dbReference type="KEGG" id="clec:106664034"/>
<dbReference type="AlphaFoldDB" id="A0A8I6RH17"/>
<feature type="compositionally biased region" description="Basic and acidic residues" evidence="5">
    <location>
        <begin position="26"/>
        <end position="61"/>
    </location>
</feature>
<keyword evidence="8" id="KW-1185">Reference proteome</keyword>
<evidence type="ECO:0000313" key="8">
    <source>
        <dbReference type="Proteomes" id="UP000494040"/>
    </source>
</evidence>
<evidence type="ECO:0000313" key="7">
    <source>
        <dbReference type="EnsemblMetazoa" id="XP_014244881.1"/>
    </source>
</evidence>
<keyword evidence="4 6" id="KW-0472">Membrane</keyword>
<name>A0A8I6RH17_CIMLE</name>
<dbReference type="OrthoDB" id="6258998at2759"/>
<reference evidence="7" key="1">
    <citation type="submission" date="2022-01" db="UniProtKB">
        <authorList>
            <consortium name="EnsemblMetazoa"/>
        </authorList>
    </citation>
    <scope>IDENTIFICATION</scope>
</reference>
<evidence type="ECO:0000256" key="2">
    <source>
        <dbReference type="ARBA" id="ARBA00022692"/>
    </source>
</evidence>
<feature type="region of interest" description="Disordered" evidence="5">
    <location>
        <begin position="1"/>
        <end position="61"/>
    </location>
</feature>
<organism evidence="7 8">
    <name type="scientific">Cimex lectularius</name>
    <name type="common">Bed bug</name>
    <name type="synonym">Acanthia lectularia</name>
    <dbReference type="NCBI Taxonomy" id="79782"/>
    <lineage>
        <taxon>Eukaryota</taxon>
        <taxon>Metazoa</taxon>
        <taxon>Ecdysozoa</taxon>
        <taxon>Arthropoda</taxon>
        <taxon>Hexapoda</taxon>
        <taxon>Insecta</taxon>
        <taxon>Pterygota</taxon>
        <taxon>Neoptera</taxon>
        <taxon>Paraneoptera</taxon>
        <taxon>Hemiptera</taxon>
        <taxon>Heteroptera</taxon>
        <taxon>Panheteroptera</taxon>
        <taxon>Cimicomorpha</taxon>
        <taxon>Cimicidae</taxon>
        <taxon>Cimex</taxon>
    </lineage>
</organism>
<dbReference type="RefSeq" id="XP_014244882.1">
    <property type="nucleotide sequence ID" value="XM_014389396.1"/>
</dbReference>
<feature type="transmembrane region" description="Helical" evidence="6">
    <location>
        <begin position="80"/>
        <end position="103"/>
    </location>
</feature>
<dbReference type="InterPro" id="IPR038599">
    <property type="entry name" value="LAP1C-like_C_sf"/>
</dbReference>
<proteinExistence type="predicted"/>
<protein>
    <submittedName>
        <fullName evidence="7">Uncharacterized protein</fullName>
    </submittedName>
</protein>
<keyword evidence="2 6" id="KW-0812">Transmembrane</keyword>
<dbReference type="GeneID" id="106664034"/>
<dbReference type="GO" id="GO:0016020">
    <property type="term" value="C:membrane"/>
    <property type="evidence" value="ECO:0007669"/>
    <property type="project" value="UniProtKB-SubCell"/>
</dbReference>
<dbReference type="OMA" id="ESEEACH"/>
<dbReference type="EnsemblMetazoa" id="XM_014389396.1">
    <property type="protein sequence ID" value="XP_014244882.1"/>
    <property type="gene ID" value="LOC106664034"/>
</dbReference>
<dbReference type="RefSeq" id="XP_014244881.1">
    <property type="nucleotide sequence ID" value="XM_014389395.1"/>
</dbReference>
<dbReference type="EnsemblMetazoa" id="XM_014389395.1">
    <property type="protein sequence ID" value="XP_014244881.1"/>
    <property type="gene ID" value="LOC106664034"/>
</dbReference>
<comment type="subcellular location">
    <subcellularLocation>
        <location evidence="1">Membrane</location>
    </subcellularLocation>
</comment>
<evidence type="ECO:0000256" key="3">
    <source>
        <dbReference type="ARBA" id="ARBA00022989"/>
    </source>
</evidence>
<evidence type="ECO:0000256" key="5">
    <source>
        <dbReference type="SAM" id="MobiDB-lite"/>
    </source>
</evidence>
<accession>A0A8I6RH17</accession>
<dbReference type="Gene3D" id="3.40.50.12190">
    <property type="match status" value="1"/>
</dbReference>
<sequence>MSRRRSPRLHDKKDLQGDSTDESESLSEREESPFRVPENKSLPEQRRILHPVENKSKNRLEQHTAYKDDYEASQESSKKYLFHVLAGLLVSSILTTIGAVIFVNFSSYSTLNKPDLNYPRTKVILAVDEIRKIYKNQNKGTFEHITVGLNSTPSVFMLIYNGNKEEAECIPSTIKKYFKEHFHFEKEPIELKGPEIKEEEQFDFLEEYTSKLNISKLMIVYNLDGMSADVAENFHSFCDVENPLIPDAVIIFTLKIGDKLYLQNKNPLKKARTFLEEKWKNLSAYARDTLITRLITNAIEINKEDHFSCPYK</sequence>
<evidence type="ECO:0000256" key="6">
    <source>
        <dbReference type="SAM" id="Phobius"/>
    </source>
</evidence>